<comment type="similarity">
    <text evidence="6 7">Belongs to the LptC family.</text>
</comment>
<dbReference type="EMBL" id="JAHEPS010000001">
    <property type="protein sequence ID" value="MBT1443905.1"/>
    <property type="molecule type" value="Genomic_DNA"/>
</dbReference>
<comment type="function">
    <text evidence="6">Involved in the assembly of lipopolysaccharide (LPS). Required for the translocation of LPS from the inner membrane to the outer membrane. Facilitates the transfer of LPS from the inner membrane to the periplasmic protein LptA. Could be a docking site for LptA.</text>
</comment>
<evidence type="ECO:0000256" key="4">
    <source>
        <dbReference type="ARBA" id="ARBA00022989"/>
    </source>
</evidence>
<keyword evidence="5 6" id="KW-0472">Membrane</keyword>
<keyword evidence="2 6" id="KW-0997">Cell inner membrane</keyword>
<dbReference type="HAMAP" id="MF_01915">
    <property type="entry name" value="LPS_assembly_LptC"/>
    <property type="match status" value="1"/>
</dbReference>
<keyword evidence="3 6" id="KW-0812">Transmembrane</keyword>
<keyword evidence="1 6" id="KW-1003">Cell membrane</keyword>
<organism evidence="8 9">
    <name type="scientific">Shewanella jiangmenensis</name>
    <dbReference type="NCBI Taxonomy" id="2837387"/>
    <lineage>
        <taxon>Bacteria</taxon>
        <taxon>Pseudomonadati</taxon>
        <taxon>Pseudomonadota</taxon>
        <taxon>Gammaproteobacteria</taxon>
        <taxon>Alteromonadales</taxon>
        <taxon>Shewanellaceae</taxon>
        <taxon>Shewanella</taxon>
    </lineage>
</organism>
<name>A0ABS5V0C5_9GAMM</name>
<comment type="caution">
    <text evidence="8">The sequence shown here is derived from an EMBL/GenBank/DDBJ whole genome shotgun (WGS) entry which is preliminary data.</text>
</comment>
<evidence type="ECO:0000313" key="9">
    <source>
        <dbReference type="Proteomes" id="UP001195903"/>
    </source>
</evidence>
<reference evidence="8 9" key="1">
    <citation type="submission" date="2021-05" db="EMBL/GenBank/DDBJ databases">
        <title>Shewanella sp. JM162201.</title>
        <authorList>
            <person name="Xu S."/>
            <person name="Li A."/>
        </authorList>
    </citation>
    <scope>NUCLEOTIDE SEQUENCE [LARGE SCALE GENOMIC DNA]</scope>
    <source>
        <strain evidence="8 9">JM162201</strain>
    </source>
</reference>
<dbReference type="PANTHER" id="PTHR37481">
    <property type="entry name" value="LIPOPOLYSACCHARIDE EXPORT SYSTEM PROTEIN LPTC"/>
    <property type="match status" value="1"/>
</dbReference>
<evidence type="ECO:0000256" key="5">
    <source>
        <dbReference type="ARBA" id="ARBA00023136"/>
    </source>
</evidence>
<evidence type="ECO:0000256" key="3">
    <source>
        <dbReference type="ARBA" id="ARBA00022692"/>
    </source>
</evidence>
<dbReference type="PIRSF" id="PIRSF028513">
    <property type="entry name" value="LptC"/>
    <property type="match status" value="1"/>
</dbReference>
<dbReference type="InterPro" id="IPR052363">
    <property type="entry name" value="LPS_export_LptC"/>
</dbReference>
<evidence type="ECO:0000313" key="8">
    <source>
        <dbReference type="EMBL" id="MBT1443905.1"/>
    </source>
</evidence>
<dbReference type="InterPro" id="IPR026265">
    <property type="entry name" value="LptC"/>
</dbReference>
<comment type="subunit">
    <text evidence="6">Component of the lipopolysaccharide transport and assembly complex. Interacts with LptA and the LptBFG transporter complex.</text>
</comment>
<keyword evidence="9" id="KW-1185">Reference proteome</keyword>
<evidence type="ECO:0000256" key="6">
    <source>
        <dbReference type="HAMAP-Rule" id="MF_01915"/>
    </source>
</evidence>
<dbReference type="Pfam" id="PF06835">
    <property type="entry name" value="LptC"/>
    <property type="match status" value="1"/>
</dbReference>
<evidence type="ECO:0000256" key="7">
    <source>
        <dbReference type="PIRNR" id="PIRNR028513"/>
    </source>
</evidence>
<dbReference type="Proteomes" id="UP001195903">
    <property type="component" value="Unassembled WGS sequence"/>
</dbReference>
<dbReference type="RefSeq" id="WP_214506054.1">
    <property type="nucleotide sequence ID" value="NZ_JAHEPS010000001.1"/>
</dbReference>
<comment type="subcellular location">
    <subcellularLocation>
        <location evidence="6">Cell inner membrane</location>
        <topology evidence="6">Single-pass membrane protein</topology>
    </subcellularLocation>
</comment>
<gene>
    <name evidence="6 8" type="primary">lptC</name>
    <name evidence="8" type="ORF">KJI95_05125</name>
</gene>
<protein>
    <recommendedName>
        <fullName evidence="6 7">Lipopolysaccharide export system protein LptC</fullName>
    </recommendedName>
</protein>
<accession>A0ABS5V0C5</accession>
<dbReference type="NCBIfam" id="TIGR04409">
    <property type="entry name" value="LptC_YrbK"/>
    <property type="match status" value="1"/>
</dbReference>
<evidence type="ECO:0000256" key="1">
    <source>
        <dbReference type="ARBA" id="ARBA00022475"/>
    </source>
</evidence>
<keyword evidence="4 6" id="KW-1133">Transmembrane helix</keyword>
<sequence length="185" mass="20706">MNRVTLAILLLFGTALALYWQVQQKKANLPPAQIVEEKPDFIATDLKSLSFNDQGQLESRVSATYMEHFNSDALTVFSDPVYTLFPKNGQGEWQLTAKIGKLDKFADKVTLENEVKVEALSFDEPLQQLTTSYLALDIGTMILTSDKEIQISGNNFHLSGLGLYADLNKEEVKLLSEIKGTYEPK</sequence>
<evidence type="ECO:0000256" key="2">
    <source>
        <dbReference type="ARBA" id="ARBA00022519"/>
    </source>
</evidence>
<dbReference type="PANTHER" id="PTHR37481:SF1">
    <property type="entry name" value="LIPOPOLYSACCHARIDE EXPORT SYSTEM PROTEIN LPTC"/>
    <property type="match status" value="1"/>
</dbReference>
<dbReference type="InterPro" id="IPR010664">
    <property type="entry name" value="LipoPS_assembly_LptC-rel"/>
</dbReference>
<comment type="function">
    <text evidence="7">Required for the translocation of lipopolysaccharide (LPS) from the inner membrane to the outer membrane.</text>
</comment>
<proteinExistence type="inferred from homology"/>
<dbReference type="Gene3D" id="2.60.450.10">
    <property type="entry name" value="Lipopolysaccharide (LPS) transport protein A like domain"/>
    <property type="match status" value="1"/>
</dbReference>